<dbReference type="Gene3D" id="2.40.30.10">
    <property type="entry name" value="Translation factors"/>
    <property type="match status" value="1"/>
</dbReference>
<keyword evidence="2" id="KW-0648">Protein biosynthesis</keyword>
<accession>A0A7R9GHR6</accession>
<keyword evidence="1" id="KW-0547">Nucleotide-binding</keyword>
<dbReference type="InterPro" id="IPR027417">
    <property type="entry name" value="P-loop_NTPase"/>
</dbReference>
<evidence type="ECO:0000256" key="2">
    <source>
        <dbReference type="ARBA" id="ARBA00022917"/>
    </source>
</evidence>
<sequence>MKLKHIVILQNKIDLVKRSQGKEQFQQIMKFIEGTVAPVIPISALLKYSFKVLCEYICKKILIPNAYLFLRSKQEPGSEFDGLKGGAAFGSILTGVLKVGMEIEV</sequence>
<dbReference type="SUPFAM" id="SSF50447">
    <property type="entry name" value="Translation proteins"/>
    <property type="match status" value="1"/>
</dbReference>
<evidence type="ECO:0000256" key="3">
    <source>
        <dbReference type="ARBA" id="ARBA00023134"/>
    </source>
</evidence>
<gene>
    <name evidence="4" type="ORF">NMOB1V02_LOCUS10560</name>
</gene>
<evidence type="ECO:0000313" key="5">
    <source>
        <dbReference type="Proteomes" id="UP000678499"/>
    </source>
</evidence>
<organism evidence="4">
    <name type="scientific">Notodromas monacha</name>
    <dbReference type="NCBI Taxonomy" id="399045"/>
    <lineage>
        <taxon>Eukaryota</taxon>
        <taxon>Metazoa</taxon>
        <taxon>Ecdysozoa</taxon>
        <taxon>Arthropoda</taxon>
        <taxon>Crustacea</taxon>
        <taxon>Oligostraca</taxon>
        <taxon>Ostracoda</taxon>
        <taxon>Podocopa</taxon>
        <taxon>Podocopida</taxon>
        <taxon>Cypridocopina</taxon>
        <taxon>Cypridoidea</taxon>
        <taxon>Cyprididae</taxon>
        <taxon>Notodromas</taxon>
    </lineage>
</organism>
<dbReference type="OrthoDB" id="1045173at2759"/>
<dbReference type="PANTHER" id="PTHR42854:SF3">
    <property type="entry name" value="EUKARYOTIC TRANSLATION INITIATION FACTOR 2 SUBUNIT 3-RELATED"/>
    <property type="match status" value="1"/>
</dbReference>
<keyword evidence="5" id="KW-1185">Reference proteome</keyword>
<keyword evidence="3" id="KW-0342">GTP-binding</keyword>
<evidence type="ECO:0000313" key="4">
    <source>
        <dbReference type="EMBL" id="CAD7282942.1"/>
    </source>
</evidence>
<dbReference type="GO" id="GO:0003743">
    <property type="term" value="F:translation initiation factor activity"/>
    <property type="evidence" value="ECO:0007669"/>
    <property type="project" value="TreeGrafter"/>
</dbReference>
<dbReference type="EMBL" id="CAJPEX010004562">
    <property type="protein sequence ID" value="CAG0923094.1"/>
    <property type="molecule type" value="Genomic_DNA"/>
</dbReference>
<dbReference type="GO" id="GO:0000049">
    <property type="term" value="F:tRNA binding"/>
    <property type="evidence" value="ECO:0007669"/>
    <property type="project" value="TreeGrafter"/>
</dbReference>
<evidence type="ECO:0000256" key="1">
    <source>
        <dbReference type="ARBA" id="ARBA00022741"/>
    </source>
</evidence>
<name>A0A7R9GHR6_9CRUS</name>
<dbReference type="GO" id="GO:0001731">
    <property type="term" value="P:formation of translation preinitiation complex"/>
    <property type="evidence" value="ECO:0007669"/>
    <property type="project" value="TreeGrafter"/>
</dbReference>
<reference evidence="4" key="1">
    <citation type="submission" date="2020-11" db="EMBL/GenBank/DDBJ databases">
        <authorList>
            <person name="Tran Van P."/>
        </authorList>
    </citation>
    <scope>NUCLEOTIDE SEQUENCE</scope>
</reference>
<dbReference type="InterPro" id="IPR009000">
    <property type="entry name" value="Transl_B-barrel_sf"/>
</dbReference>
<protein>
    <submittedName>
        <fullName evidence="4">Uncharacterized protein</fullName>
    </submittedName>
</protein>
<proteinExistence type="predicted"/>
<dbReference type="SUPFAM" id="SSF52540">
    <property type="entry name" value="P-loop containing nucleoside triphosphate hydrolases"/>
    <property type="match status" value="1"/>
</dbReference>
<dbReference type="InterPro" id="IPR050543">
    <property type="entry name" value="eIF2G"/>
</dbReference>
<dbReference type="Proteomes" id="UP000678499">
    <property type="component" value="Unassembled WGS sequence"/>
</dbReference>
<dbReference type="GO" id="GO:0005829">
    <property type="term" value="C:cytosol"/>
    <property type="evidence" value="ECO:0007669"/>
    <property type="project" value="TreeGrafter"/>
</dbReference>
<dbReference type="GO" id="GO:0005850">
    <property type="term" value="C:eukaryotic translation initiation factor 2 complex"/>
    <property type="evidence" value="ECO:0007669"/>
    <property type="project" value="TreeGrafter"/>
</dbReference>
<dbReference type="GO" id="GO:0005525">
    <property type="term" value="F:GTP binding"/>
    <property type="evidence" value="ECO:0007669"/>
    <property type="project" value="UniProtKB-KW"/>
</dbReference>
<dbReference type="PANTHER" id="PTHR42854">
    <property type="entry name" value="EUKARYOTIC TRANSLATION INITIATION FACTOR 2 SUBUNIT 3 FAMILY MEMBER"/>
    <property type="match status" value="1"/>
</dbReference>
<dbReference type="EMBL" id="OA886599">
    <property type="protein sequence ID" value="CAD7282942.1"/>
    <property type="molecule type" value="Genomic_DNA"/>
</dbReference>
<dbReference type="AlphaFoldDB" id="A0A7R9GHR6"/>
<dbReference type="Gene3D" id="3.40.50.300">
    <property type="entry name" value="P-loop containing nucleotide triphosphate hydrolases"/>
    <property type="match status" value="1"/>
</dbReference>